<dbReference type="EMBL" id="JAENIG010000010">
    <property type="protein sequence ID" value="MBK1856096.1"/>
    <property type="molecule type" value="Genomic_DNA"/>
</dbReference>
<evidence type="ECO:0000313" key="2">
    <source>
        <dbReference type="EMBL" id="MBK1856096.1"/>
    </source>
</evidence>
<gene>
    <name evidence="2" type="ORF">JIN83_14070</name>
</gene>
<dbReference type="RefSeq" id="WP_309490710.1">
    <property type="nucleotide sequence ID" value="NZ_JAENIG010000010.1"/>
</dbReference>
<reference evidence="2" key="1">
    <citation type="submission" date="2021-01" db="EMBL/GenBank/DDBJ databases">
        <title>Modified the classification status of verrucomicrobia.</title>
        <authorList>
            <person name="Feng X."/>
        </authorList>
    </citation>
    <scope>NUCLEOTIDE SEQUENCE</scope>
    <source>
        <strain evidence="2">5K15</strain>
    </source>
</reference>
<evidence type="ECO:0000313" key="3">
    <source>
        <dbReference type="Proteomes" id="UP000634206"/>
    </source>
</evidence>
<dbReference type="AlphaFoldDB" id="A0AAE2SD91"/>
<proteinExistence type="predicted"/>
<keyword evidence="3" id="KW-1185">Reference proteome</keyword>
<comment type="caution">
    <text evidence="2">The sequence shown here is derived from an EMBL/GenBank/DDBJ whole genome shotgun (WGS) entry which is preliminary data.</text>
</comment>
<sequence length="205" mass="23281">MSEGTKQKTKRYPARIFCRATIVCPSCLKRFKERAEQCPHCGFDAHSTVRQFNYTPPVLECLMDHAGVTDDQTRSAVIAASDRVSAMFPQVKLYFCMVRLGEEVKLPEFGFWMMNACILQEGQTEIDRAWSILLIVDVERGIASVTPGYAIEAFMEDSGWEKLLTDISPQLNNEDYREALLGYVQGVESLLSKESQKVRNIIKIK</sequence>
<dbReference type="Pfam" id="PF04536">
    <property type="entry name" value="TPM_phosphatase"/>
    <property type="match status" value="1"/>
</dbReference>
<dbReference type="InterPro" id="IPR013087">
    <property type="entry name" value="Znf_C2H2_type"/>
</dbReference>
<name>A0AAE2SD91_9BACT</name>
<protein>
    <submittedName>
        <fullName evidence="2">TPM domain-containing protein</fullName>
    </submittedName>
</protein>
<evidence type="ECO:0000259" key="1">
    <source>
        <dbReference type="PROSITE" id="PS00028"/>
    </source>
</evidence>
<organism evidence="2 3">
    <name type="scientific">Oceaniferula flava</name>
    <dbReference type="NCBI Taxonomy" id="2800421"/>
    <lineage>
        <taxon>Bacteria</taxon>
        <taxon>Pseudomonadati</taxon>
        <taxon>Verrucomicrobiota</taxon>
        <taxon>Verrucomicrobiia</taxon>
        <taxon>Verrucomicrobiales</taxon>
        <taxon>Verrucomicrobiaceae</taxon>
        <taxon>Oceaniferula</taxon>
    </lineage>
</organism>
<dbReference type="Gene3D" id="3.10.310.50">
    <property type="match status" value="1"/>
</dbReference>
<dbReference type="InterPro" id="IPR007621">
    <property type="entry name" value="TPM_dom"/>
</dbReference>
<dbReference type="PROSITE" id="PS00028">
    <property type="entry name" value="ZINC_FINGER_C2H2_1"/>
    <property type="match status" value="1"/>
</dbReference>
<feature type="domain" description="C2H2-type" evidence="1">
    <location>
        <begin position="24"/>
        <end position="46"/>
    </location>
</feature>
<accession>A0AAE2SD91</accession>
<dbReference type="Proteomes" id="UP000634206">
    <property type="component" value="Unassembled WGS sequence"/>
</dbReference>